<dbReference type="SUPFAM" id="SSF56112">
    <property type="entry name" value="Protein kinase-like (PK-like)"/>
    <property type="match status" value="1"/>
</dbReference>
<keyword evidence="4" id="KW-0418">Kinase</keyword>
<evidence type="ECO:0000256" key="1">
    <source>
        <dbReference type="SAM" id="MobiDB-lite"/>
    </source>
</evidence>
<proteinExistence type="predicted"/>
<dbReference type="PANTHER" id="PTHR44329:SF260">
    <property type="entry name" value="PROTEIN KINASE DOMAIN-CONTAINING PROTEIN"/>
    <property type="match status" value="1"/>
</dbReference>
<reference evidence="3" key="1">
    <citation type="journal article" date="2014" name="Nat. Commun.">
        <title>The emerging biofuel crop Camelina sativa retains a highly undifferentiated hexaploid genome structure.</title>
        <authorList>
            <person name="Kagale S."/>
            <person name="Koh C."/>
            <person name="Nixon J."/>
            <person name="Bollina V."/>
            <person name="Clarke W.E."/>
            <person name="Tuteja R."/>
            <person name="Spillane C."/>
            <person name="Robinson S.J."/>
            <person name="Links M.G."/>
            <person name="Clarke C."/>
            <person name="Higgins E.E."/>
            <person name="Huebert T."/>
            <person name="Sharpe A.G."/>
            <person name="Parkin I.A."/>
        </authorList>
    </citation>
    <scope>NUCLEOTIDE SEQUENCE [LARGE SCALE GENOMIC DNA]</scope>
    <source>
        <strain evidence="3">cv. DH55</strain>
    </source>
</reference>
<evidence type="ECO:0000259" key="2">
    <source>
        <dbReference type="PROSITE" id="PS50011"/>
    </source>
</evidence>
<dbReference type="PROSITE" id="PS50011">
    <property type="entry name" value="PROTEIN_KINASE_DOM"/>
    <property type="match status" value="1"/>
</dbReference>
<accession>A0ABM0UHS1</accession>
<feature type="domain" description="Protein kinase" evidence="2">
    <location>
        <begin position="229"/>
        <end position="511"/>
    </location>
</feature>
<keyword evidence="4" id="KW-0808">Transferase</keyword>
<gene>
    <name evidence="4" type="primary">LOC104724541</name>
</gene>
<dbReference type="Pfam" id="PF06760">
    <property type="entry name" value="DUF1221"/>
    <property type="match status" value="1"/>
</dbReference>
<protein>
    <submittedName>
        <fullName evidence="4">Probable serine/threonine-protein kinase DDB_G0268876</fullName>
    </submittedName>
</protein>
<dbReference type="Proteomes" id="UP000694864">
    <property type="component" value="Chromosome 11"/>
</dbReference>
<dbReference type="InterPro" id="IPR011009">
    <property type="entry name" value="Kinase-like_dom_sf"/>
</dbReference>
<feature type="compositionally biased region" description="Polar residues" evidence="1">
    <location>
        <begin position="702"/>
        <end position="714"/>
    </location>
</feature>
<keyword evidence="3" id="KW-1185">Reference proteome</keyword>
<dbReference type="InterPro" id="IPR051681">
    <property type="entry name" value="Ser/Thr_Kinases-Pseudokinases"/>
</dbReference>
<organism evidence="3 4">
    <name type="scientific">Camelina sativa</name>
    <name type="common">False flax</name>
    <name type="synonym">Myagrum sativum</name>
    <dbReference type="NCBI Taxonomy" id="90675"/>
    <lineage>
        <taxon>Eukaryota</taxon>
        <taxon>Viridiplantae</taxon>
        <taxon>Streptophyta</taxon>
        <taxon>Embryophyta</taxon>
        <taxon>Tracheophyta</taxon>
        <taxon>Spermatophyta</taxon>
        <taxon>Magnoliopsida</taxon>
        <taxon>eudicotyledons</taxon>
        <taxon>Gunneridae</taxon>
        <taxon>Pentapetalae</taxon>
        <taxon>rosids</taxon>
        <taxon>malvids</taxon>
        <taxon>Brassicales</taxon>
        <taxon>Brassicaceae</taxon>
        <taxon>Camelineae</taxon>
        <taxon>Camelina</taxon>
    </lineage>
</organism>
<dbReference type="RefSeq" id="XP_010441344.1">
    <property type="nucleotide sequence ID" value="XM_010443042.2"/>
</dbReference>
<evidence type="ECO:0000313" key="4">
    <source>
        <dbReference type="RefSeq" id="XP_010441344.1"/>
    </source>
</evidence>
<feature type="region of interest" description="Disordered" evidence="1">
    <location>
        <begin position="634"/>
        <end position="714"/>
    </location>
</feature>
<dbReference type="InterPro" id="IPR001245">
    <property type="entry name" value="Ser-Thr/Tyr_kinase_cat_dom"/>
</dbReference>
<dbReference type="Pfam" id="PF07714">
    <property type="entry name" value="PK_Tyr_Ser-Thr"/>
    <property type="match status" value="1"/>
</dbReference>
<name>A0ABM0UHS1_CAMSA</name>
<dbReference type="Gene3D" id="1.10.510.10">
    <property type="entry name" value="Transferase(Phosphotransferase) domain 1"/>
    <property type="match status" value="1"/>
</dbReference>
<evidence type="ECO:0000313" key="3">
    <source>
        <dbReference type="Proteomes" id="UP000694864"/>
    </source>
</evidence>
<dbReference type="InterPro" id="IPR010632">
    <property type="entry name" value="DUF1221"/>
</dbReference>
<feature type="compositionally biased region" description="Low complexity" evidence="1">
    <location>
        <begin position="584"/>
        <end position="594"/>
    </location>
</feature>
<dbReference type="PANTHER" id="PTHR44329">
    <property type="entry name" value="SERINE/THREONINE-PROTEIN KINASE TNNI3K-RELATED"/>
    <property type="match status" value="1"/>
</dbReference>
<dbReference type="InterPro" id="IPR000719">
    <property type="entry name" value="Prot_kinase_dom"/>
</dbReference>
<feature type="compositionally biased region" description="Low complexity" evidence="1">
    <location>
        <begin position="688"/>
        <end position="698"/>
    </location>
</feature>
<sequence length="714" mass="82046">MEQFRQIGEVLGSLNALMVLQDDILINQRQCCLLLDIFSLAFNTVAEEIRQNLKLEEKQTKWRALEQPLRELYRVFKEGELYVKHCMDSSDWWGKVINLHQNKDCVEFHIHNLFCYFSAVVESIEAAGEISGFDPSEMDRRRVVFSRKYDIEWNDPKLFQWRFGKQYLVPRDILSRFENSWREDRWNLVEALQQKRKSDSDDIGKTGKRLADLLLKKLTGLEQFNGKLFPSSILLGSKDYQVKRRLDADGHYKEIQWLGDRFALRHFFSDLEPLSSEISSLLALCHSNILQYLCGFYDEERKECFLVMELMHKDLQSYMKENCGPRRRYLFSVPVVIDIMLQVARGMEYLHGNDIFHGDLNPMNILLKERSHTDGYFHAKISGFGLSCVKAQSSRSSSRPGTPDPVIWYAPEVLAEMEQDLNGKTPKSKLTHKADVYSFGMVCFELITGKVPFEDSHLQGEQMAINIRMGERPLFPFPSPKYLVSLIKRCWHSEPSQRPNFSSVCRILRYFKKFLVVNPDHGHPQMQTPLVDCWDLEARFLRKFPGDVGSHTASVNLIPFQLYSYRVLEREKMNPNTKEGLEGSSESESVSVVEDPPNAMITRDTKSLCLDTISEYSDTRSVYSEAPIKKVSGLKKSGEMAKLRKSPSLGSEKLRSTGTSPVKARSSPKASPLSPFGRSIKARKDNRLPMSPMSPLSPGIRRQQTGHASDSELT</sequence>
<reference evidence="4" key="2">
    <citation type="submission" date="2025-08" db="UniProtKB">
        <authorList>
            <consortium name="RefSeq"/>
        </authorList>
    </citation>
    <scope>IDENTIFICATION</scope>
    <source>
        <tissue evidence="4">Leaf</tissue>
    </source>
</reference>
<dbReference type="GeneID" id="104724541"/>
<feature type="region of interest" description="Disordered" evidence="1">
    <location>
        <begin position="575"/>
        <end position="594"/>
    </location>
</feature>
<dbReference type="GO" id="GO:0016301">
    <property type="term" value="F:kinase activity"/>
    <property type="evidence" value="ECO:0007669"/>
    <property type="project" value="UniProtKB-KW"/>
</dbReference>